<dbReference type="AlphaFoldDB" id="G0EY34"/>
<sequence length="43" mass="4375">MSMRRGNTLPAVVPAAAVVAAVLVALARRRVAAPSIHLASPRG</sequence>
<proteinExistence type="predicted"/>
<protein>
    <submittedName>
        <fullName evidence="1">Uncharacterized protein</fullName>
    </submittedName>
</protein>
<accession>G0EY34</accession>
<name>G0EY34_CUPNN</name>
<evidence type="ECO:0000313" key="1">
    <source>
        <dbReference type="EMBL" id="AEI78647.1"/>
    </source>
</evidence>
<reference evidence="1 2" key="1">
    <citation type="journal article" date="2011" name="J. Bacteriol.">
        <title>Complete genome sequence of the type strain Cupriavidus necator N-1.</title>
        <authorList>
            <person name="Poehlein A."/>
            <person name="Kusian B."/>
            <person name="Friedrich B."/>
            <person name="Daniel R."/>
            <person name="Bowien B."/>
        </authorList>
    </citation>
    <scope>NUCLEOTIDE SEQUENCE [LARGE SCALE GENOMIC DNA]</scope>
    <source>
        <strain evidence="2">ATCC 43291 / DSM 13513 / CCUG 52238 / LMG 8453 / N-1</strain>
    </source>
</reference>
<dbReference type="KEGG" id="cnc:CNE_1c33440"/>
<gene>
    <name evidence="1" type="ordered locus">CNE_1c33440</name>
</gene>
<dbReference type="Proteomes" id="UP000006798">
    <property type="component" value="Chromosome 1"/>
</dbReference>
<dbReference type="EMBL" id="CP002877">
    <property type="protein sequence ID" value="AEI78647.1"/>
    <property type="molecule type" value="Genomic_DNA"/>
</dbReference>
<evidence type="ECO:0000313" key="2">
    <source>
        <dbReference type="Proteomes" id="UP000006798"/>
    </source>
</evidence>
<organism evidence="1 2">
    <name type="scientific">Cupriavidus necator (strain ATCC 43291 / DSM 13513 / CCUG 52238 / LMG 8453 / N-1)</name>
    <name type="common">Ralstonia eutropha</name>
    <dbReference type="NCBI Taxonomy" id="1042878"/>
    <lineage>
        <taxon>Bacteria</taxon>
        <taxon>Pseudomonadati</taxon>
        <taxon>Pseudomonadota</taxon>
        <taxon>Betaproteobacteria</taxon>
        <taxon>Burkholderiales</taxon>
        <taxon>Burkholderiaceae</taxon>
        <taxon>Cupriavidus</taxon>
    </lineage>
</organism>
<dbReference type="HOGENOM" id="CLU_3232473_0_0_4"/>